<dbReference type="PANTHER" id="PTHR46044">
    <property type="entry name" value="NITRILASE"/>
    <property type="match status" value="1"/>
</dbReference>
<gene>
    <name evidence="4" type="ORF">EWM64_g6408</name>
</gene>
<feature type="domain" description="CN hydrolase" evidence="3">
    <location>
        <begin position="1"/>
        <end position="216"/>
    </location>
</feature>
<evidence type="ECO:0000313" key="4">
    <source>
        <dbReference type="EMBL" id="TFY77606.1"/>
    </source>
</evidence>
<evidence type="ECO:0000313" key="5">
    <source>
        <dbReference type="Proteomes" id="UP000298061"/>
    </source>
</evidence>
<dbReference type="OrthoDB" id="10250282at2759"/>
<dbReference type="InterPro" id="IPR003010">
    <property type="entry name" value="C-N_Hydrolase"/>
</dbReference>
<name>A0A4Y9ZRW9_9AGAM</name>
<dbReference type="GO" id="GO:0016787">
    <property type="term" value="F:hydrolase activity"/>
    <property type="evidence" value="ECO:0007669"/>
    <property type="project" value="UniProtKB-KW"/>
</dbReference>
<protein>
    <recommendedName>
        <fullName evidence="3">CN hydrolase domain-containing protein</fullName>
    </recommendedName>
</protein>
<evidence type="ECO:0000256" key="2">
    <source>
        <dbReference type="ARBA" id="ARBA00022801"/>
    </source>
</evidence>
<dbReference type="PROSITE" id="PS50263">
    <property type="entry name" value="CN_HYDROLASE"/>
    <property type="match status" value="1"/>
</dbReference>
<dbReference type="Gene3D" id="3.60.110.10">
    <property type="entry name" value="Carbon-nitrogen hydrolase"/>
    <property type="match status" value="1"/>
</dbReference>
<sequence>MGRIRDGVKEAGVWVVLGFSECSGASLYISQVTISPTGEIANYRRKIKATQYEKTIFGDGNSNSIHNVVQTEYGRLGSFNCWEQLQASIISHPRTHTLTQPTKPALKLHFYSQNPQLFVGGWPPAFPAEMDGVPWSVSNEGFSSVSRNIAVEGGCFAIVATQVVSKHGAEIMKISHWPWFEFPGGGFATIYGPDGSQLTPLTDPAAEAIVIAEISLDAIVLNKFVGDIMGN</sequence>
<keyword evidence="2" id="KW-0378">Hydrolase</keyword>
<proteinExistence type="inferred from homology"/>
<evidence type="ECO:0000259" key="3">
    <source>
        <dbReference type="PROSITE" id="PS50263"/>
    </source>
</evidence>
<dbReference type="InterPro" id="IPR044149">
    <property type="entry name" value="Nitrilases_CHs"/>
</dbReference>
<accession>A0A4Y9ZRW9</accession>
<keyword evidence="5" id="KW-1185">Reference proteome</keyword>
<dbReference type="InterPro" id="IPR036526">
    <property type="entry name" value="C-N_Hydrolase_sf"/>
</dbReference>
<dbReference type="EMBL" id="SFCI01000868">
    <property type="protein sequence ID" value="TFY77606.1"/>
    <property type="molecule type" value="Genomic_DNA"/>
</dbReference>
<comment type="caution">
    <text evidence="4">The sequence shown here is derived from an EMBL/GenBank/DDBJ whole genome shotgun (WGS) entry which is preliminary data.</text>
</comment>
<dbReference type="AlphaFoldDB" id="A0A4Y9ZRW9"/>
<comment type="similarity">
    <text evidence="1">Belongs to the carbon-nitrogen hydrolase superfamily. Nitrilase family.</text>
</comment>
<dbReference type="STRING" id="135208.A0A4Y9ZRW9"/>
<dbReference type="Pfam" id="PF00795">
    <property type="entry name" value="CN_hydrolase"/>
    <property type="match status" value="1"/>
</dbReference>
<dbReference type="Proteomes" id="UP000298061">
    <property type="component" value="Unassembled WGS sequence"/>
</dbReference>
<organism evidence="4 5">
    <name type="scientific">Hericium alpestre</name>
    <dbReference type="NCBI Taxonomy" id="135208"/>
    <lineage>
        <taxon>Eukaryota</taxon>
        <taxon>Fungi</taxon>
        <taxon>Dikarya</taxon>
        <taxon>Basidiomycota</taxon>
        <taxon>Agaricomycotina</taxon>
        <taxon>Agaricomycetes</taxon>
        <taxon>Russulales</taxon>
        <taxon>Hericiaceae</taxon>
        <taxon>Hericium</taxon>
    </lineage>
</organism>
<dbReference type="SUPFAM" id="SSF56317">
    <property type="entry name" value="Carbon-nitrogen hydrolase"/>
    <property type="match status" value="1"/>
</dbReference>
<evidence type="ECO:0000256" key="1">
    <source>
        <dbReference type="ARBA" id="ARBA00008129"/>
    </source>
</evidence>
<dbReference type="PANTHER" id="PTHR46044:SF14">
    <property type="entry name" value="ARYLACETONITRILASE"/>
    <property type="match status" value="1"/>
</dbReference>
<reference evidence="4 5" key="1">
    <citation type="submission" date="2019-02" db="EMBL/GenBank/DDBJ databases">
        <title>Genome sequencing of the rare red list fungi Hericium alpestre (H. flagellum).</title>
        <authorList>
            <person name="Buettner E."/>
            <person name="Kellner H."/>
        </authorList>
    </citation>
    <scope>NUCLEOTIDE SEQUENCE [LARGE SCALE GENOMIC DNA]</scope>
    <source>
        <strain evidence="4 5">DSM 108284</strain>
    </source>
</reference>